<dbReference type="EMBL" id="AP028907">
    <property type="protein sequence ID" value="BES81537.1"/>
    <property type="molecule type" value="Genomic_DNA"/>
</dbReference>
<keyword evidence="3" id="KW-1185">Reference proteome</keyword>
<accession>A0ABN6ZMS0</accession>
<gene>
    <name evidence="2" type="ORF">PABY_11040</name>
</gene>
<dbReference type="Proteomes" id="UP001341135">
    <property type="component" value="Chromosome"/>
</dbReference>
<protein>
    <submittedName>
        <fullName evidence="2">Uncharacterized protein</fullName>
    </submittedName>
</protein>
<reference evidence="2 3" key="1">
    <citation type="submission" date="2023-09" db="EMBL/GenBank/DDBJ databases">
        <title>Pyrofollis japonicus gen. nov. sp. nov., a novel member of the family Pyrodictiaceae isolated from the Iheya North hydrothermal field.</title>
        <authorList>
            <person name="Miyazaki U."/>
            <person name="Sanari M."/>
            <person name="Tame A."/>
            <person name="Kitajima M."/>
            <person name="Okamoto A."/>
            <person name="Sawayama S."/>
            <person name="Miyazaki J."/>
            <person name="Takai K."/>
            <person name="Nakagawa S."/>
        </authorList>
    </citation>
    <scope>NUCLEOTIDE SEQUENCE [LARGE SCALE GENOMIC DNA]</scope>
    <source>
        <strain evidence="2 3">AV2</strain>
    </source>
</reference>
<evidence type="ECO:0000313" key="2">
    <source>
        <dbReference type="EMBL" id="BES81537.1"/>
    </source>
</evidence>
<name>A0ABN6ZMS0_9CREN</name>
<feature type="region of interest" description="Disordered" evidence="1">
    <location>
        <begin position="34"/>
        <end position="73"/>
    </location>
</feature>
<sequence>MRGIVEELEKTPVPGAQRLLGNPCQGRTAAAVDALPRHPAAEAPEGPAPTPSTPYTKPRPRGGPLWPSLGAGA</sequence>
<organism evidence="2 3">
    <name type="scientific">Pyrodictium abyssi</name>
    <dbReference type="NCBI Taxonomy" id="54256"/>
    <lineage>
        <taxon>Archaea</taxon>
        <taxon>Thermoproteota</taxon>
        <taxon>Thermoprotei</taxon>
        <taxon>Desulfurococcales</taxon>
        <taxon>Pyrodictiaceae</taxon>
        <taxon>Pyrodictium</taxon>
    </lineage>
</organism>
<proteinExistence type="predicted"/>
<evidence type="ECO:0000313" key="3">
    <source>
        <dbReference type="Proteomes" id="UP001341135"/>
    </source>
</evidence>
<evidence type="ECO:0000256" key="1">
    <source>
        <dbReference type="SAM" id="MobiDB-lite"/>
    </source>
</evidence>